<comment type="similarity">
    <text evidence="1">Belongs to the thymidylate synthase family.</text>
</comment>
<dbReference type="InterPro" id="IPR023451">
    <property type="entry name" value="Thymidate_synth/dCMP_Mease_dom"/>
</dbReference>
<sequence>MQQYSDLGNRIINEGIWIENPRTGVKCKTVLNHTFVYDVGNCEVPVVTTRKVPYRGAFGEFIGYLQGKDSAADLRELGSKTWDGNANENKSWLANPNRKGEDDLGRIYGVQMRDWVNQFGEHFDQLKKVINNLKQGIDDRGEVVTFWNPGEFDYGCLRPCMHTHTFSIFDGKLHMTSVSRSVDVPLGLPANMMQCYFFLDLVARLTGLVPGKVTHHMINVHVYENQYDLFVEEMKRPVMESNATLWLDPRLLLAGIDGIDTLTKESVVLEDYSAHPPIKYPFTV</sequence>
<keyword evidence="4" id="KW-0808">Transferase</keyword>
<evidence type="ECO:0000259" key="5">
    <source>
        <dbReference type="Pfam" id="PF00303"/>
    </source>
</evidence>
<proteinExistence type="inferred from homology"/>
<protein>
    <recommendedName>
        <fullName evidence="2">thymidylate synthase</fullName>
        <ecNumber evidence="2">2.1.1.45</ecNumber>
    </recommendedName>
</protein>
<dbReference type="GO" id="GO:0004799">
    <property type="term" value="F:thymidylate synthase activity"/>
    <property type="evidence" value="ECO:0007669"/>
    <property type="project" value="UniProtKB-EC"/>
</dbReference>
<dbReference type="EC" id="2.1.1.45" evidence="2"/>
<evidence type="ECO:0000256" key="1">
    <source>
        <dbReference type="ARBA" id="ARBA00009972"/>
    </source>
</evidence>
<gene>
    <name evidence="6" type="ORF">2050HW_00162</name>
</gene>
<organism evidence="6 7">
    <name type="scientific">Serratia phage vB_SmaM_ 2050HW</name>
    <dbReference type="NCBI Taxonomy" id="2024252"/>
    <lineage>
        <taxon>Viruses</taxon>
        <taxon>Duplodnaviria</taxon>
        <taxon>Heunggongvirae</taxon>
        <taxon>Uroviricota</taxon>
        <taxon>Caudoviricetes</taxon>
        <taxon>Chimalliviridae</taxon>
        <taxon>Moabitevirus</taxon>
        <taxon>Moabitevirus mv2050HW</taxon>
    </lineage>
</organism>
<dbReference type="SUPFAM" id="SSF55831">
    <property type="entry name" value="Thymidylate synthase/dCMP hydroxymethylase"/>
    <property type="match status" value="1"/>
</dbReference>
<dbReference type="InterPro" id="IPR000398">
    <property type="entry name" value="Thymidylate_synthase"/>
</dbReference>
<dbReference type="NCBIfam" id="TIGR03284">
    <property type="entry name" value="thym_sym"/>
    <property type="match status" value="1"/>
</dbReference>
<accession>A0A289YVG9</accession>
<keyword evidence="3" id="KW-0489">Methyltransferase</keyword>
<dbReference type="Proteomes" id="UP000223363">
    <property type="component" value="Segment"/>
</dbReference>
<feature type="domain" description="Thymidylate synthase/dCMP hydroxymethylase" evidence="5">
    <location>
        <begin position="2"/>
        <end position="284"/>
    </location>
</feature>
<name>A0A289YVG9_9CAUD</name>
<dbReference type="InterPro" id="IPR036926">
    <property type="entry name" value="Thymidate_synth/dCMP_Mease_sf"/>
</dbReference>
<dbReference type="PRINTS" id="PR00108">
    <property type="entry name" value="THYMDSNTHASE"/>
</dbReference>
<evidence type="ECO:0000256" key="4">
    <source>
        <dbReference type="ARBA" id="ARBA00022679"/>
    </source>
</evidence>
<reference evidence="7" key="1">
    <citation type="submission" date="2017-06" db="EMBL/GenBank/DDBJ databases">
        <authorList>
            <person name="Zhao X."/>
        </authorList>
    </citation>
    <scope>NUCLEOTIDE SEQUENCE [LARGE SCALE GENOMIC DNA]</scope>
</reference>
<dbReference type="EMBL" id="MF285618">
    <property type="protein sequence ID" value="ATA65497.1"/>
    <property type="molecule type" value="Genomic_DNA"/>
</dbReference>
<dbReference type="CDD" id="cd00351">
    <property type="entry name" value="TS_Pyrimidine_HMase"/>
    <property type="match status" value="1"/>
</dbReference>
<dbReference type="PANTHER" id="PTHR11548">
    <property type="entry name" value="THYMIDYLATE SYNTHASE 1"/>
    <property type="match status" value="1"/>
</dbReference>
<dbReference type="InterPro" id="IPR045097">
    <property type="entry name" value="Thymidate_synth/dCMP_Mease"/>
</dbReference>
<evidence type="ECO:0000313" key="7">
    <source>
        <dbReference type="Proteomes" id="UP000223363"/>
    </source>
</evidence>
<dbReference type="GO" id="GO:0032259">
    <property type="term" value="P:methylation"/>
    <property type="evidence" value="ECO:0007669"/>
    <property type="project" value="UniProtKB-KW"/>
</dbReference>
<evidence type="ECO:0000256" key="2">
    <source>
        <dbReference type="ARBA" id="ARBA00011947"/>
    </source>
</evidence>
<dbReference type="PANTHER" id="PTHR11548:SF9">
    <property type="entry name" value="THYMIDYLATE SYNTHASE"/>
    <property type="match status" value="1"/>
</dbReference>
<keyword evidence="7" id="KW-1185">Reference proteome</keyword>
<dbReference type="Pfam" id="PF00303">
    <property type="entry name" value="Thymidylat_synt"/>
    <property type="match status" value="1"/>
</dbReference>
<dbReference type="Gene3D" id="3.30.572.10">
    <property type="entry name" value="Thymidylate synthase/dCMP hydroxymethylase domain"/>
    <property type="match status" value="1"/>
</dbReference>
<evidence type="ECO:0000256" key="3">
    <source>
        <dbReference type="ARBA" id="ARBA00022603"/>
    </source>
</evidence>
<evidence type="ECO:0000313" key="6">
    <source>
        <dbReference type="EMBL" id="ATA65497.1"/>
    </source>
</evidence>
<dbReference type="GO" id="GO:0006231">
    <property type="term" value="P:dTMP biosynthetic process"/>
    <property type="evidence" value="ECO:0007669"/>
    <property type="project" value="InterPro"/>
</dbReference>